<dbReference type="AlphaFoldDB" id="A0A9Q0X9Z8"/>
<name>A0A9Q0X9Z8_9SAUR</name>
<gene>
    <name evidence="2" type="ORF">JRQ81_009916</name>
</gene>
<feature type="region of interest" description="Disordered" evidence="1">
    <location>
        <begin position="1"/>
        <end position="42"/>
    </location>
</feature>
<dbReference type="PANTHER" id="PTHR46299">
    <property type="entry name" value="VON WILLEBRAND FACTOR A DOMAIN-CONTAINING PROTEIN 5B2-RELATED"/>
    <property type="match status" value="1"/>
</dbReference>
<accession>A0A9Q0X9Z8</accession>
<comment type="caution">
    <text evidence="2">The sequence shown here is derived from an EMBL/GenBank/DDBJ whole genome shotgun (WGS) entry which is preliminary data.</text>
</comment>
<feature type="compositionally biased region" description="Polar residues" evidence="1">
    <location>
        <begin position="99"/>
        <end position="117"/>
    </location>
</feature>
<evidence type="ECO:0000313" key="2">
    <source>
        <dbReference type="EMBL" id="KAJ7306553.1"/>
    </source>
</evidence>
<evidence type="ECO:0000256" key="1">
    <source>
        <dbReference type="SAM" id="MobiDB-lite"/>
    </source>
</evidence>
<reference evidence="2" key="1">
    <citation type="journal article" date="2023" name="DNA Res.">
        <title>Chromosome-level genome assembly of Phrynocephalus forsythii using third-generation DNA sequencing and Hi-C analysis.</title>
        <authorList>
            <person name="Qi Y."/>
            <person name="Zhao W."/>
            <person name="Zhao Y."/>
            <person name="Niu C."/>
            <person name="Cao S."/>
            <person name="Zhang Y."/>
        </authorList>
    </citation>
    <scope>NUCLEOTIDE SEQUENCE</scope>
    <source>
        <tissue evidence="2">Muscle</tissue>
    </source>
</reference>
<dbReference type="EMBL" id="JAPFRF010000020">
    <property type="protein sequence ID" value="KAJ7306553.1"/>
    <property type="molecule type" value="Genomic_DNA"/>
</dbReference>
<keyword evidence="3" id="KW-1185">Reference proteome</keyword>
<evidence type="ECO:0000313" key="3">
    <source>
        <dbReference type="Proteomes" id="UP001142489"/>
    </source>
</evidence>
<proteinExistence type="predicted"/>
<feature type="compositionally biased region" description="Low complexity" evidence="1">
    <location>
        <begin position="235"/>
        <end position="244"/>
    </location>
</feature>
<feature type="compositionally biased region" description="Pro residues" evidence="1">
    <location>
        <begin position="245"/>
        <end position="263"/>
    </location>
</feature>
<protein>
    <submittedName>
        <fullName evidence="2">Uncharacterized protein</fullName>
    </submittedName>
</protein>
<dbReference type="OrthoDB" id="1729737at2759"/>
<feature type="region of interest" description="Disordered" evidence="1">
    <location>
        <begin position="99"/>
        <end position="306"/>
    </location>
</feature>
<organism evidence="2 3">
    <name type="scientific">Phrynocephalus forsythii</name>
    <dbReference type="NCBI Taxonomy" id="171643"/>
    <lineage>
        <taxon>Eukaryota</taxon>
        <taxon>Metazoa</taxon>
        <taxon>Chordata</taxon>
        <taxon>Craniata</taxon>
        <taxon>Vertebrata</taxon>
        <taxon>Euteleostomi</taxon>
        <taxon>Lepidosauria</taxon>
        <taxon>Squamata</taxon>
        <taxon>Bifurcata</taxon>
        <taxon>Unidentata</taxon>
        <taxon>Episquamata</taxon>
        <taxon>Toxicofera</taxon>
        <taxon>Iguania</taxon>
        <taxon>Acrodonta</taxon>
        <taxon>Agamidae</taxon>
        <taxon>Agaminae</taxon>
        <taxon>Phrynocephalus</taxon>
    </lineage>
</organism>
<dbReference type="PANTHER" id="PTHR46299:SF1">
    <property type="entry name" value="VON WILLEBRAND FACTOR A DOMAIN-CONTAINING PROTEIN 5B1"/>
    <property type="match status" value="1"/>
</dbReference>
<sequence length="306" mass="33291">MESRPSPGGISFPPLARQAGTEANDQVPEEGNGSRHQRCLSGLDLPRNNRSLNLSRHFQLPFPGDRLVGYSIVCDTSPYLPNPRMDKRRRYSMLHSQESGSSVFFQSQEETGPSDNWGSAKDPESGFPSEKAPGLLEISGDLGSESDTDQGLDPTASSRRRAYSANQIADREPSRRVPTASDPSSALAKNPLRKAHLQDLTQLSPELQPWPLAFQSPQPFAASPPISATRIRGSGARTALLAPAGTPPFPPKPGRPTAPPSPPARREERHLHRLPRGFGLLGGQEPQQRRTASGARRKRGWSPQTP</sequence>
<dbReference type="InterPro" id="IPR052627">
    <property type="entry name" value="VWA_domain-containing"/>
</dbReference>
<dbReference type="Proteomes" id="UP001142489">
    <property type="component" value="Unassembled WGS sequence"/>
</dbReference>